<sequence length="392" mass="44871">MFSEISNLRATLNSTSIAELHVRFYVNLCRLSGYSPFSWDSEMNQVTVRKDKWKMKNNKVALALYFGVFIAMIYKLGLDCILKKPEDGKQNDSKQFLIGVIFLLIQVNGATYFSLVEYHGPAYAALLNEIIRKSRRQGIHKGIKIALNTLMISVAFMSVITFLVIAISQENLPLPASLILRTSLPKNNWMTRVLILSITLITLRSITCYWFMGITVFCGLFLSVGTLWESTRKLYNMVQKKKSKLSHQFTMYLRTQLLCCYTNLCFQKTIFFWLTIIISAIDVICLTTCLLASGTLAPGLIVIMMLLSLHVNIVSIFEYRLPGIMNQMSKDIIQAWKSNNQKGRRSWEAKFVRSCSELRIRFGEVNFFDTSTGLIVLNYKIQQIISFVLIGR</sequence>
<keyword evidence="3" id="KW-1185">Reference proteome</keyword>
<proteinExistence type="predicted"/>
<name>A0ABP1PHW1_9HEXA</name>
<feature type="transmembrane region" description="Helical" evidence="1">
    <location>
        <begin position="299"/>
        <end position="319"/>
    </location>
</feature>
<organism evidence="2 3">
    <name type="scientific">Orchesella dallaii</name>
    <dbReference type="NCBI Taxonomy" id="48710"/>
    <lineage>
        <taxon>Eukaryota</taxon>
        <taxon>Metazoa</taxon>
        <taxon>Ecdysozoa</taxon>
        <taxon>Arthropoda</taxon>
        <taxon>Hexapoda</taxon>
        <taxon>Collembola</taxon>
        <taxon>Entomobryomorpha</taxon>
        <taxon>Entomobryoidea</taxon>
        <taxon>Orchesellidae</taxon>
        <taxon>Orchesellinae</taxon>
        <taxon>Orchesella</taxon>
    </lineage>
</organism>
<feature type="transmembrane region" description="Helical" evidence="1">
    <location>
        <begin position="270"/>
        <end position="293"/>
    </location>
</feature>
<dbReference type="Proteomes" id="UP001642540">
    <property type="component" value="Unassembled WGS sequence"/>
</dbReference>
<feature type="transmembrane region" description="Helical" evidence="1">
    <location>
        <begin position="189"/>
        <end position="222"/>
    </location>
</feature>
<keyword evidence="1" id="KW-0472">Membrane</keyword>
<protein>
    <recommendedName>
        <fullName evidence="4">Gustatory receptor</fullName>
    </recommendedName>
</protein>
<feature type="transmembrane region" description="Helical" evidence="1">
    <location>
        <begin position="96"/>
        <end position="115"/>
    </location>
</feature>
<feature type="transmembrane region" description="Helical" evidence="1">
    <location>
        <begin position="145"/>
        <end position="169"/>
    </location>
</feature>
<feature type="transmembrane region" description="Helical" evidence="1">
    <location>
        <begin position="60"/>
        <end position="76"/>
    </location>
</feature>
<evidence type="ECO:0000256" key="1">
    <source>
        <dbReference type="SAM" id="Phobius"/>
    </source>
</evidence>
<reference evidence="2 3" key="1">
    <citation type="submission" date="2024-08" db="EMBL/GenBank/DDBJ databases">
        <authorList>
            <person name="Cucini C."/>
            <person name="Frati F."/>
        </authorList>
    </citation>
    <scope>NUCLEOTIDE SEQUENCE [LARGE SCALE GENOMIC DNA]</scope>
</reference>
<keyword evidence="1" id="KW-0812">Transmembrane</keyword>
<comment type="caution">
    <text evidence="2">The sequence shown here is derived from an EMBL/GenBank/DDBJ whole genome shotgun (WGS) entry which is preliminary data.</text>
</comment>
<keyword evidence="1" id="KW-1133">Transmembrane helix</keyword>
<accession>A0ABP1PHW1</accession>
<dbReference type="EMBL" id="CAXLJM020000001">
    <property type="protein sequence ID" value="CAL8068228.1"/>
    <property type="molecule type" value="Genomic_DNA"/>
</dbReference>
<evidence type="ECO:0000313" key="2">
    <source>
        <dbReference type="EMBL" id="CAL8068228.1"/>
    </source>
</evidence>
<evidence type="ECO:0008006" key="4">
    <source>
        <dbReference type="Google" id="ProtNLM"/>
    </source>
</evidence>
<gene>
    <name evidence="2" type="ORF">ODALV1_LOCUS173</name>
</gene>
<evidence type="ECO:0000313" key="3">
    <source>
        <dbReference type="Proteomes" id="UP001642540"/>
    </source>
</evidence>